<dbReference type="AlphaFoldDB" id="A0A4R8MBK6"/>
<accession>A0A4R8MBK6</accession>
<gene>
    <name evidence="1" type="ORF">DFQ06_2885</name>
</gene>
<dbReference type="Proteomes" id="UP000294824">
    <property type="component" value="Unassembled WGS sequence"/>
</dbReference>
<comment type="caution">
    <text evidence="1">The sequence shown here is derived from an EMBL/GenBank/DDBJ whole genome shotgun (WGS) entry which is preliminary data.</text>
</comment>
<reference evidence="1 2" key="1">
    <citation type="submission" date="2019-03" db="EMBL/GenBank/DDBJ databases">
        <title>Genomic Encyclopedia of Type Strains, Phase III (KMG-III): the genomes of soil and plant-associated and newly described type strains.</title>
        <authorList>
            <person name="Whitman W."/>
        </authorList>
    </citation>
    <scope>NUCLEOTIDE SEQUENCE [LARGE SCALE GENOMIC DNA]</scope>
    <source>
        <strain evidence="1 2">CECT 8301</strain>
    </source>
</reference>
<name>A0A4R8MBK6_9FLAO</name>
<protein>
    <recommendedName>
        <fullName evidence="3">STAS/SEC14 domain-containing protein</fullName>
    </recommendedName>
</protein>
<dbReference type="EMBL" id="SORL01000009">
    <property type="protein sequence ID" value="TDY61547.1"/>
    <property type="molecule type" value="Genomic_DNA"/>
</dbReference>
<sequence>MISITESDFYPMVLKEFNYDFGSVFIFEKCVVSEVNEGVDFTWDVHAKRIIDDVFGYLGTPDGATINFISNRINSYSVMASDWIRFFKNSYFLKSYIVVSDKTRLSNAIIEKLFFKGTIKHFKELDMAINFVENDMVEIN</sequence>
<keyword evidence="2" id="KW-1185">Reference proteome</keyword>
<dbReference type="RefSeq" id="WP_042505873.1">
    <property type="nucleotide sequence ID" value="NZ_BBNQ01000015.1"/>
</dbReference>
<evidence type="ECO:0000313" key="1">
    <source>
        <dbReference type="EMBL" id="TDY61547.1"/>
    </source>
</evidence>
<proteinExistence type="predicted"/>
<organism evidence="1 2">
    <name type="scientific">Algibacter lectus</name>
    <dbReference type="NCBI Taxonomy" id="221126"/>
    <lineage>
        <taxon>Bacteria</taxon>
        <taxon>Pseudomonadati</taxon>
        <taxon>Bacteroidota</taxon>
        <taxon>Flavobacteriia</taxon>
        <taxon>Flavobacteriales</taxon>
        <taxon>Flavobacteriaceae</taxon>
        <taxon>Algibacter</taxon>
    </lineage>
</organism>
<evidence type="ECO:0000313" key="2">
    <source>
        <dbReference type="Proteomes" id="UP000294824"/>
    </source>
</evidence>
<dbReference type="OrthoDB" id="1144611at2"/>
<evidence type="ECO:0008006" key="3">
    <source>
        <dbReference type="Google" id="ProtNLM"/>
    </source>
</evidence>